<reference evidence="3 4" key="1">
    <citation type="submission" date="2018-10" db="EMBL/GenBank/DDBJ databases">
        <title>Brevibacterium genomes from Austrain hard cheese rinds.</title>
        <authorList>
            <person name="Anast J.M."/>
            <person name="Dzieciol M."/>
            <person name="Schultz D.L."/>
            <person name="Mann E."/>
            <person name="Wagner M."/>
            <person name="Schmitz-Esser S."/>
        </authorList>
    </citation>
    <scope>NUCLEOTIDE SEQUENCE [LARGE SCALE GENOMIC DNA]</scope>
    <source>
        <strain evidence="3 4">L261</strain>
    </source>
</reference>
<gene>
    <name evidence="3" type="ORF">EB834_16960</name>
</gene>
<dbReference type="Pfam" id="PF02624">
    <property type="entry name" value="YcaO"/>
    <property type="match status" value="1"/>
</dbReference>
<proteinExistence type="predicted"/>
<dbReference type="NCBIfam" id="TIGR00976">
    <property type="entry name" value="CocE_NonD"/>
    <property type="match status" value="1"/>
</dbReference>
<feature type="domain" description="YcaO" evidence="2">
    <location>
        <begin position="457"/>
        <end position="855"/>
    </location>
</feature>
<dbReference type="PANTHER" id="PTHR37809">
    <property type="entry name" value="RIBOSOMAL PROTEIN S12 METHYLTHIOTRANSFERASE ACCESSORY FACTOR YCAO"/>
    <property type="match status" value="1"/>
</dbReference>
<dbReference type="Gene3D" id="3.30.160.660">
    <property type="match status" value="1"/>
</dbReference>
<dbReference type="Proteomes" id="UP000297736">
    <property type="component" value="Unassembled WGS sequence"/>
</dbReference>
<dbReference type="Gene3D" id="3.30.40.250">
    <property type="match status" value="1"/>
</dbReference>
<dbReference type="InterPro" id="IPR003776">
    <property type="entry name" value="YcaO-like_dom"/>
</dbReference>
<dbReference type="Gene3D" id="1.10.3020.10">
    <property type="entry name" value="alpha-amino acid ester hydrolase ( Helical cap domain)"/>
    <property type="match status" value="1"/>
</dbReference>
<evidence type="ECO:0000313" key="3">
    <source>
        <dbReference type="EMBL" id="TGD37153.1"/>
    </source>
</evidence>
<dbReference type="PROSITE" id="PS51664">
    <property type="entry name" value="YCAO"/>
    <property type="match status" value="1"/>
</dbReference>
<feature type="compositionally biased region" description="Polar residues" evidence="1">
    <location>
        <begin position="376"/>
        <end position="394"/>
    </location>
</feature>
<feature type="region of interest" description="Disordered" evidence="1">
    <location>
        <begin position="1"/>
        <end position="37"/>
    </location>
</feature>
<dbReference type="InterPro" id="IPR005674">
    <property type="entry name" value="CocE/Ser_esterase"/>
</dbReference>
<name>A0A4Z0KEX3_BREAU</name>
<keyword evidence="3" id="KW-0378">Hydrolase</keyword>
<dbReference type="InterPro" id="IPR000383">
    <property type="entry name" value="Xaa-Pro-like_dom"/>
</dbReference>
<dbReference type="AlphaFoldDB" id="A0A4Z0KEX3"/>
<feature type="region of interest" description="Disordered" evidence="1">
    <location>
        <begin position="362"/>
        <end position="397"/>
    </location>
</feature>
<evidence type="ECO:0000256" key="1">
    <source>
        <dbReference type="SAM" id="MobiDB-lite"/>
    </source>
</evidence>
<evidence type="ECO:0000313" key="4">
    <source>
        <dbReference type="Proteomes" id="UP000297736"/>
    </source>
</evidence>
<dbReference type="PANTHER" id="PTHR37809:SF1">
    <property type="entry name" value="RIBOSOMAL PROTEIN S12 METHYLTHIOTRANSFERASE ACCESSORY FACTOR YCAO"/>
    <property type="match status" value="1"/>
</dbReference>
<organism evidence="3 4">
    <name type="scientific">Brevibacterium aurantiacum</name>
    <dbReference type="NCBI Taxonomy" id="273384"/>
    <lineage>
        <taxon>Bacteria</taxon>
        <taxon>Bacillati</taxon>
        <taxon>Actinomycetota</taxon>
        <taxon>Actinomycetes</taxon>
        <taxon>Micrococcales</taxon>
        <taxon>Brevibacteriaceae</taxon>
        <taxon>Brevibacterium</taxon>
    </lineage>
</organism>
<feature type="compositionally biased region" description="Basic and acidic residues" evidence="1">
    <location>
        <begin position="28"/>
        <end position="37"/>
    </location>
</feature>
<evidence type="ECO:0000259" key="2">
    <source>
        <dbReference type="PROSITE" id="PS51664"/>
    </source>
</evidence>
<dbReference type="Pfam" id="PF02129">
    <property type="entry name" value="Peptidase_S15"/>
    <property type="match status" value="1"/>
</dbReference>
<dbReference type="EMBL" id="RHFF01000019">
    <property type="protein sequence ID" value="TGD37153.1"/>
    <property type="molecule type" value="Genomic_DNA"/>
</dbReference>
<dbReference type="Gene3D" id="3.40.50.1820">
    <property type="entry name" value="alpha/beta hydrolase"/>
    <property type="match status" value="1"/>
</dbReference>
<dbReference type="SUPFAM" id="SSF53474">
    <property type="entry name" value="alpha/beta-Hydrolases"/>
    <property type="match status" value="1"/>
</dbReference>
<protein>
    <submittedName>
        <fullName evidence="3">CocE/NonD family hydrolase</fullName>
    </submittedName>
</protein>
<accession>A0A4Z0KEX3</accession>
<sequence length="855" mass="93062">MGPGHARGRALPTDPMETRPCHRHQKRAPGDRLPDSVRARCKGHPPMTGHGPRAHSCRADDGTVLQGLLWQSPNPAGVVMIRTPYEAAAHASTARSWVERGYHCLVQDVRGRYESSGIWQPYQHEAADGLALLGVLAEDHPDLPVITFGASYAAHTALEAARAAATSRTAAVPAAVITLVPALGLAETAWDAHGRPQTTHRIGWWHQHGRTRRTQDPLSDDALRARSRDVAALGLTGAARAWGWDEADCEAWARLWTAARTDLTTRYAGLHMPLLVISGTKDFFDHDANRLAACWSGKSHIVTGPWGHRLITGITDPVLRQQVRDAGGLGTIIDSWVACHGPSGSPAPWAAQLRRVRRSRSNFDPADGQWHHERTLTMSSANSDTLPGGANSTKTKQDNALPELPIEALVDSECGVIRSVREVPHPTGAPQAYLGLTAAVADARQLGEWPADRVSLGTSFSDPAQARIAAIAEGIERYCGNWLPAELPACELRIGSYEELTSAGLSLIGLDDLPSFASWQYERAGFPYAPLTADTPTLWTRCTDLLGADVWMPASLVYLNWRQSRFRDLPRIHHLNYAGIATGQGVDDARDRGVLEIIERDALELWWHLDGPTIGIDPATVPGLLDDLAGSDLEVSLAVMPSEFASAIAALVFDPARGIYAAGFSAALDPARAARKAVLEAVHTWVYTQGCTDKQGWVFRAVEQGLMAKGLYLDFRDDASYLDAAGPECEHIIDLGAHVQLWLDPRIHHEARRFTAPAQGIRPIDDIPTTSMPEIHQKLADAGHQVLTRDLTTDDVRRTSLRVVRTFVTGLVPNAPAAFSYLGMGRFPDAALKRKWRNSWAGTPADVSLIPPPHM</sequence>
<dbReference type="GO" id="GO:0016787">
    <property type="term" value="F:hydrolase activity"/>
    <property type="evidence" value="ECO:0007669"/>
    <property type="project" value="UniProtKB-KW"/>
</dbReference>
<comment type="caution">
    <text evidence="3">The sequence shown here is derived from an EMBL/GenBank/DDBJ whole genome shotgun (WGS) entry which is preliminary data.</text>
</comment>
<dbReference type="InterPro" id="IPR029058">
    <property type="entry name" value="AB_hydrolase_fold"/>
</dbReference>
<dbReference type="Gene3D" id="3.30.1330.230">
    <property type="match status" value="1"/>
</dbReference>